<dbReference type="InterPro" id="IPR049730">
    <property type="entry name" value="SNF2/RAD54-like_C"/>
</dbReference>
<evidence type="ECO:0000313" key="8">
    <source>
        <dbReference type="EMBL" id="KAK4110026.1"/>
    </source>
</evidence>
<evidence type="ECO:0000256" key="4">
    <source>
        <dbReference type="ARBA" id="ARBA00022801"/>
    </source>
</evidence>
<proteinExistence type="predicted"/>
<dbReference type="Gene3D" id="3.40.50.300">
    <property type="entry name" value="P-loop containing nucleotide triphosphate hydrolases"/>
    <property type="match status" value="2"/>
</dbReference>
<dbReference type="InterPro" id="IPR029063">
    <property type="entry name" value="SAM-dependent_MTases_sf"/>
</dbReference>
<dbReference type="InterPro" id="IPR000330">
    <property type="entry name" value="SNF2_N"/>
</dbReference>
<dbReference type="RefSeq" id="XP_064667596.1">
    <property type="nucleotide sequence ID" value="XM_064811991.1"/>
</dbReference>
<keyword evidence="3" id="KW-0547">Nucleotide-binding</keyword>
<organism evidence="8 9">
    <name type="scientific">Canariomyces notabilis</name>
    <dbReference type="NCBI Taxonomy" id="2074819"/>
    <lineage>
        <taxon>Eukaryota</taxon>
        <taxon>Fungi</taxon>
        <taxon>Dikarya</taxon>
        <taxon>Ascomycota</taxon>
        <taxon>Pezizomycotina</taxon>
        <taxon>Sordariomycetes</taxon>
        <taxon>Sordariomycetidae</taxon>
        <taxon>Sordariales</taxon>
        <taxon>Chaetomiaceae</taxon>
        <taxon>Canariomyces</taxon>
    </lineage>
</organism>
<evidence type="ECO:0000259" key="7">
    <source>
        <dbReference type="PROSITE" id="PS50119"/>
    </source>
</evidence>
<dbReference type="GO" id="GO:0008168">
    <property type="term" value="F:methyltransferase activity"/>
    <property type="evidence" value="ECO:0007669"/>
    <property type="project" value="UniProtKB-KW"/>
</dbReference>
<evidence type="ECO:0000313" key="9">
    <source>
        <dbReference type="Proteomes" id="UP001302812"/>
    </source>
</evidence>
<sequence>MFEDMVKQDKFVALRGQPVKLKVATLCSGTDAPIFALRMIQDAMQVAGFGMALEFDHLFSCEIEPEKQGFIRRNLGADTLIFRDVFELATSDGQATTAGGAKVEIPTEHIDILFAGCSCVDYSNMNMSKPKFGVPSLDRHLTAAAIEKGSPVGLDKAFLEDVDSALPELISKTAGESARTFFSAIKLVSKLRPKTVMLENVLGAPWDLYTNSIFPKLGYVAGSVKLDTKHFYLPQTRKRGYLIAVDAQRIGTKTAKVIADEWCRALVGFKRRASAPVSAFLGSPDDPATIQAKADMEAKAPYPNTDWGFSSLRHFDERRRHGLLLDENPFSLKAMRNGRLIYASYPSHSWKRLWDRLGARVVDSMDILFAAGRKYNVDIGYKTMLADVSQNIDRSNKFLPVGGEPKSREVNLQLGIIGCITPSGIPVLTDSMRPVTGIEALALQGLPADELVISTETQAQLRDLAGNAMTVTVVGAATLVLLDSISKAAKEMLDPLDQSTALDRDLYLGSGLLTDRLPEPRVADDIATVVIEDLLTVARRMVRVCFCLQRNPREKRFICTHCGTLACTACYGNPTHHYARREDADSKRSSENDAAHLRSLLPKTVLLPVPLVTVNHGLQSVIDPTYRRVVSEILTSNPVYYLDAIKVTEVVTVCYNAINSSARLVISPNSVCCWYIYTQHESVCKFDLDQPIARGQYSSDSPSTLHWSVWALGQIDLTVTFEGDHDGSLVVGNLAFAGGHGIQPDPSLHGWKETVESRVHGRYLHRPRCGTAGDALRVKQNPATDAKVYLMWDSGSLRHQAEDHFVWAETMRRTLEHEYREILLHAKPTSSGWNIELDPNAGPTTIDVFWPGYWSSPPCKLVSPELDRQALAWAPAQICWGLARTLCEAPCHADGFPVTYMPTFAALHASLDRFPLKSRERSKMDPAKTDGCFYVAPATQRDAFLRRFAFLSSQVCSSTAPADLALFEHLSGNWLLIDACRDCSVAPPEISFYTKMEQKGGEKMKYTHVVIEDPDEAARFEKQFLDLPRSVAVAARLAPDSAALDMRIMLQPKTLASRAFGYLVQAHRTVPRGRQALDKHAKTYFTVKLDFAFHTTLDFAPFRDSVTSCGEGFTVGIVPGLYVLASDQPPRFRRGFSLRPSQRDAVHWMMQRERSPVDFTKVEIEEEVVRPLNMRVMGKAEWNNSFPYCSRGGVVAHEIGYGKTVVMLALHDYMREYDKDESIEDRRKVDEAWRSSLLEPLKRLASLANDHPIFEAESFFVHLSATLVVVPRHITKQWAKEAARFLGLRVGREVIVIKTAKDFYTYELDKLRKAEMIIVSTGIFGPTFLDRLRALGGRGGDCPKGLFGRTLELWYQRALQNHRTGLAYYLAGLAAGSDGGKLERELRKDFLPALIIGQQAEHDVLVQKQVPEMDRSFYKKGGAGKGVAKADMTRADVTSGLEFWSVQGLHSCSFARIIWDECSYDGNSTISLFVTNAIANSKWLISGTPKLFGLDEVCKIASTFGIHVARAEPRMMPGLPSVIKGPKLEPMSKSEQFHVFSSSVKSAALAYERHRQAQGFVAATFRANTLETGLEVKFEEHVRPVTMTTRASVRYHMLTQAVLDAGYDYFVLPSYARNAVAVTGCDLDGKSGLEAARMFLGIAACDTDRDGSSVQTLQTDLQMRAEELRNQLKFIWDKMMWLRHWIIKSHPDKFGDIDSEKPPNARQAKEAKDWNGPTGLTLLRVNFLCDRLRRALDSGDFSDFAGADLFVLYAASIAGLPKDVLKQLENTRLDLDALRVEWTHHFTDGWMGRFREEKALNTWLDFFDLDGAYLDNLTPAELRILSEELCWLVHKVPGVGCQRDLNGLPTAEFFRRVLSPNFKVSRAVPHNIAQLLECDQADIAGRTAEELKRFIIACIAEKPKKKTWQAVKDSYKFDGIPSTKGSQSTRARLQNRARELNLRFHTNTTSDRLKQVIWSHEQGVAVAASYRDGRAPPASQDFTSATNCHKGSKEDREKAATHELKSTMVHLLKTIEDLNVTLQEARFVPKYISLASAGSGDSDPVSSMLCDGCSATLESVDTSFLVVACGHLLCHQCRSGRSSISVERFYCPAQHCTAFIRQRPVLRCSQICGSANDTARSKADSVVNLIKKEIHKDDFVVLFAQYGPLINALDKALRDANIRFTNLAAIADSKIADKLEDFKAGRAGQVLLLDIESDTSAGSNLTIASHVIFANPFVHSDKEFQARTVRQARGRCIRLGQTKKVNVYHMMVPGTIEEESLRAFARQSKDVDAFFKAYDQVPWWLDEKDAAANTDAKKGEKANVTADVDAVSMVGNADDIDITADSMDVAMDDADIYDDDGDYADYYEDDEMDLDADE</sequence>
<dbReference type="GO" id="GO:0032259">
    <property type="term" value="P:methylation"/>
    <property type="evidence" value="ECO:0007669"/>
    <property type="project" value="UniProtKB-KW"/>
</dbReference>
<dbReference type="PANTHER" id="PTHR45626">
    <property type="entry name" value="TRANSCRIPTION TERMINATION FACTOR 2-RELATED"/>
    <property type="match status" value="1"/>
</dbReference>
<dbReference type="GO" id="GO:0008270">
    <property type="term" value="F:zinc ion binding"/>
    <property type="evidence" value="ECO:0007669"/>
    <property type="project" value="UniProtKB-KW"/>
</dbReference>
<protein>
    <recommendedName>
        <fullName evidence="7">B box-type domain-containing protein</fullName>
    </recommendedName>
</protein>
<keyword evidence="2" id="KW-0808">Transferase</keyword>
<dbReference type="Proteomes" id="UP001302812">
    <property type="component" value="Unassembled WGS sequence"/>
</dbReference>
<dbReference type="InterPro" id="IPR050628">
    <property type="entry name" value="SNF2_RAD54_helicase_TF"/>
</dbReference>
<evidence type="ECO:0000256" key="5">
    <source>
        <dbReference type="ARBA" id="ARBA00022840"/>
    </source>
</evidence>
<dbReference type="Gene3D" id="3.40.50.150">
    <property type="entry name" value="Vaccinia Virus protein VP39"/>
    <property type="match status" value="1"/>
</dbReference>
<comment type="caution">
    <text evidence="8">The sequence shown here is derived from an EMBL/GenBank/DDBJ whole genome shotgun (WGS) entry which is preliminary data.</text>
</comment>
<keyword evidence="6" id="KW-0479">Metal-binding</keyword>
<dbReference type="Pfam" id="PF00145">
    <property type="entry name" value="DNA_methylase"/>
    <property type="match status" value="1"/>
</dbReference>
<dbReference type="InterPro" id="IPR001525">
    <property type="entry name" value="C5_MeTfrase"/>
</dbReference>
<gene>
    <name evidence="8" type="ORF">N656DRAFT_714615</name>
</gene>
<dbReference type="SUPFAM" id="SSF52540">
    <property type="entry name" value="P-loop containing nucleoside triphosphate hydrolases"/>
    <property type="match status" value="2"/>
</dbReference>
<reference evidence="8" key="1">
    <citation type="journal article" date="2023" name="Mol. Phylogenet. Evol.">
        <title>Genome-scale phylogeny and comparative genomics of the fungal order Sordariales.</title>
        <authorList>
            <person name="Hensen N."/>
            <person name="Bonometti L."/>
            <person name="Westerberg I."/>
            <person name="Brannstrom I.O."/>
            <person name="Guillou S."/>
            <person name="Cros-Aarteil S."/>
            <person name="Calhoun S."/>
            <person name="Haridas S."/>
            <person name="Kuo A."/>
            <person name="Mondo S."/>
            <person name="Pangilinan J."/>
            <person name="Riley R."/>
            <person name="LaButti K."/>
            <person name="Andreopoulos B."/>
            <person name="Lipzen A."/>
            <person name="Chen C."/>
            <person name="Yan M."/>
            <person name="Daum C."/>
            <person name="Ng V."/>
            <person name="Clum A."/>
            <person name="Steindorff A."/>
            <person name="Ohm R.A."/>
            <person name="Martin F."/>
            <person name="Silar P."/>
            <person name="Natvig D.O."/>
            <person name="Lalanne C."/>
            <person name="Gautier V."/>
            <person name="Ament-Velasquez S.L."/>
            <person name="Kruys A."/>
            <person name="Hutchinson M.I."/>
            <person name="Powell A.J."/>
            <person name="Barry K."/>
            <person name="Miller A.N."/>
            <person name="Grigoriev I.V."/>
            <person name="Debuchy R."/>
            <person name="Gladieux P."/>
            <person name="Hiltunen Thoren M."/>
            <person name="Johannesson H."/>
        </authorList>
    </citation>
    <scope>NUCLEOTIDE SEQUENCE</scope>
    <source>
        <strain evidence="8">CBS 508.74</strain>
    </source>
</reference>
<dbReference type="PROSITE" id="PS50119">
    <property type="entry name" value="ZF_BBOX"/>
    <property type="match status" value="1"/>
</dbReference>
<reference evidence="8" key="2">
    <citation type="submission" date="2023-05" db="EMBL/GenBank/DDBJ databases">
        <authorList>
            <consortium name="Lawrence Berkeley National Laboratory"/>
            <person name="Steindorff A."/>
            <person name="Hensen N."/>
            <person name="Bonometti L."/>
            <person name="Westerberg I."/>
            <person name="Brannstrom I.O."/>
            <person name="Guillou S."/>
            <person name="Cros-Aarteil S."/>
            <person name="Calhoun S."/>
            <person name="Haridas S."/>
            <person name="Kuo A."/>
            <person name="Mondo S."/>
            <person name="Pangilinan J."/>
            <person name="Riley R."/>
            <person name="Labutti K."/>
            <person name="Andreopoulos B."/>
            <person name="Lipzen A."/>
            <person name="Chen C."/>
            <person name="Yanf M."/>
            <person name="Daum C."/>
            <person name="Ng V."/>
            <person name="Clum A."/>
            <person name="Ohm R."/>
            <person name="Martin F."/>
            <person name="Silar P."/>
            <person name="Natvig D."/>
            <person name="Lalanne C."/>
            <person name="Gautier V."/>
            <person name="Ament-Velasquez S.L."/>
            <person name="Kruys A."/>
            <person name="Hutchinson M.I."/>
            <person name="Powell A.J."/>
            <person name="Barry K."/>
            <person name="Miller A.N."/>
            <person name="Grigoriev I.V."/>
            <person name="Debuchy R."/>
            <person name="Gladieux P."/>
            <person name="Thoren M.H."/>
            <person name="Johannesson H."/>
        </authorList>
    </citation>
    <scope>NUCLEOTIDE SEQUENCE</scope>
    <source>
        <strain evidence="8">CBS 508.74</strain>
    </source>
</reference>
<dbReference type="SMART" id="SM00487">
    <property type="entry name" value="DEXDc"/>
    <property type="match status" value="1"/>
</dbReference>
<dbReference type="GO" id="GO:0005524">
    <property type="term" value="F:ATP binding"/>
    <property type="evidence" value="ECO:0007669"/>
    <property type="project" value="UniProtKB-KW"/>
</dbReference>
<dbReference type="GO" id="GO:0008094">
    <property type="term" value="F:ATP-dependent activity, acting on DNA"/>
    <property type="evidence" value="ECO:0007669"/>
    <property type="project" value="TreeGrafter"/>
</dbReference>
<dbReference type="PANTHER" id="PTHR45626:SF26">
    <property type="entry name" value="FAMILY HELICASE, PUTATIVE (AFU_ORTHOLOGUE AFUA_2G09120)-RELATED"/>
    <property type="match status" value="1"/>
</dbReference>
<dbReference type="InterPro" id="IPR027417">
    <property type="entry name" value="P-loop_NTPase"/>
</dbReference>
<dbReference type="SUPFAM" id="SSF53335">
    <property type="entry name" value="S-adenosyl-L-methionine-dependent methyltransferases"/>
    <property type="match status" value="1"/>
</dbReference>
<dbReference type="CDD" id="cd18793">
    <property type="entry name" value="SF2_C_SNF"/>
    <property type="match status" value="1"/>
</dbReference>
<dbReference type="InterPro" id="IPR000315">
    <property type="entry name" value="Znf_B-box"/>
</dbReference>
<dbReference type="GeneID" id="89936116"/>
<dbReference type="EMBL" id="MU853352">
    <property type="protein sequence ID" value="KAK4110026.1"/>
    <property type="molecule type" value="Genomic_DNA"/>
</dbReference>
<keyword evidence="6" id="KW-0862">Zinc</keyword>
<dbReference type="InterPro" id="IPR014001">
    <property type="entry name" value="Helicase_ATP-bd"/>
</dbReference>
<dbReference type="GO" id="GO:0016787">
    <property type="term" value="F:hydrolase activity"/>
    <property type="evidence" value="ECO:0007669"/>
    <property type="project" value="UniProtKB-KW"/>
</dbReference>
<keyword evidence="9" id="KW-1185">Reference proteome</keyword>
<keyword evidence="5" id="KW-0067">ATP-binding</keyword>
<name>A0AAN6QNX3_9PEZI</name>
<keyword evidence="1" id="KW-0489">Methyltransferase</keyword>
<accession>A0AAN6QNX3</accession>
<dbReference type="GO" id="GO:0005634">
    <property type="term" value="C:nucleus"/>
    <property type="evidence" value="ECO:0007669"/>
    <property type="project" value="TreeGrafter"/>
</dbReference>
<dbReference type="Pfam" id="PF00176">
    <property type="entry name" value="SNF2-rel_dom"/>
    <property type="match status" value="1"/>
</dbReference>
<keyword evidence="6" id="KW-0863">Zinc-finger</keyword>
<dbReference type="GO" id="GO:0006281">
    <property type="term" value="P:DNA repair"/>
    <property type="evidence" value="ECO:0007669"/>
    <property type="project" value="TreeGrafter"/>
</dbReference>
<evidence type="ECO:0000256" key="6">
    <source>
        <dbReference type="PROSITE-ProRule" id="PRU00024"/>
    </source>
</evidence>
<feature type="domain" description="B box-type" evidence="7">
    <location>
        <begin position="542"/>
        <end position="587"/>
    </location>
</feature>
<keyword evidence="4" id="KW-0378">Hydrolase</keyword>
<evidence type="ECO:0000256" key="3">
    <source>
        <dbReference type="ARBA" id="ARBA00022741"/>
    </source>
</evidence>
<evidence type="ECO:0000256" key="1">
    <source>
        <dbReference type="ARBA" id="ARBA00022603"/>
    </source>
</evidence>
<evidence type="ECO:0000256" key="2">
    <source>
        <dbReference type="ARBA" id="ARBA00022679"/>
    </source>
</evidence>